<dbReference type="InterPro" id="IPR036661">
    <property type="entry name" value="Luciferase-like_sf"/>
</dbReference>
<dbReference type="SUPFAM" id="SSF51679">
    <property type="entry name" value="Bacterial luciferase-like"/>
    <property type="match status" value="1"/>
</dbReference>
<dbReference type="PANTHER" id="PTHR43244">
    <property type="match status" value="1"/>
</dbReference>
<dbReference type="STRING" id="1538463.B0T36_16890"/>
<keyword evidence="4" id="KW-1185">Reference proteome</keyword>
<accession>A0A1W0B5E2</accession>
<dbReference type="EMBL" id="MUMY01000011">
    <property type="protein sequence ID" value="ONM48185.1"/>
    <property type="molecule type" value="Genomic_DNA"/>
</dbReference>
<evidence type="ECO:0000256" key="1">
    <source>
        <dbReference type="ARBA" id="ARBA00023002"/>
    </source>
</evidence>
<dbReference type="Gene3D" id="3.20.20.30">
    <property type="entry name" value="Luciferase-like domain"/>
    <property type="match status" value="1"/>
</dbReference>
<dbReference type="InterPro" id="IPR050564">
    <property type="entry name" value="F420-G6PD/mer"/>
</dbReference>
<feature type="domain" description="Luciferase-like" evidence="2">
    <location>
        <begin position="4"/>
        <end position="111"/>
    </location>
</feature>
<comment type="caution">
    <text evidence="3">The sequence shown here is derived from an EMBL/GenBank/DDBJ whole genome shotgun (WGS) entry which is preliminary data.</text>
</comment>
<protein>
    <recommendedName>
        <fullName evidence="2">Luciferase-like domain-containing protein</fullName>
    </recommendedName>
</protein>
<dbReference type="InterPro" id="IPR011251">
    <property type="entry name" value="Luciferase-like_dom"/>
</dbReference>
<sequence>MPGMRFGVYVPSYGPYGDPRVLRDLAIAAENAGWHGFFVYDVISPLDDEPPPVADPWVVLSAIAQVTTTIALGPMVVPLPRRRLWKLALEIGTLQQLSGGRLILGVGAGGTGGLHELRRVRRPARIAAGRGRWIAATALVRRGGGARQ</sequence>
<gene>
    <name evidence="3" type="ORF">B0T46_14490</name>
</gene>
<keyword evidence="1" id="KW-0560">Oxidoreductase</keyword>
<evidence type="ECO:0000313" key="3">
    <source>
        <dbReference type="EMBL" id="ONM48185.1"/>
    </source>
</evidence>
<proteinExistence type="predicted"/>
<dbReference type="Pfam" id="PF00296">
    <property type="entry name" value="Bac_luciferase"/>
    <property type="match status" value="1"/>
</dbReference>
<dbReference type="Proteomes" id="UP000188836">
    <property type="component" value="Unassembled WGS sequence"/>
</dbReference>
<evidence type="ECO:0000313" key="4">
    <source>
        <dbReference type="Proteomes" id="UP000188836"/>
    </source>
</evidence>
<evidence type="ECO:0000259" key="2">
    <source>
        <dbReference type="Pfam" id="PF00296"/>
    </source>
</evidence>
<reference evidence="3 4" key="1">
    <citation type="journal article" date="2016" name="Antonie Van Leeuwenhoek">
        <title>Nocardia donostiensis sp. nov., isolated from human respiratory specimens.</title>
        <authorList>
            <person name="Ercibengoa M."/>
            <person name="Bell M."/>
            <person name="Marimon J.M."/>
            <person name="Humrighouse B."/>
            <person name="Klenk H.P."/>
            <person name="Potter G."/>
            <person name="Perez-Trallero E."/>
        </authorList>
    </citation>
    <scope>NUCLEOTIDE SEQUENCE [LARGE SCALE GENOMIC DNA]</scope>
    <source>
        <strain evidence="3 4">X1655</strain>
    </source>
</reference>
<dbReference type="PANTHER" id="PTHR43244:SF1">
    <property type="entry name" value="5,10-METHYLENETETRAHYDROMETHANOPTERIN REDUCTASE"/>
    <property type="match status" value="1"/>
</dbReference>
<organism evidence="3 4">
    <name type="scientific">Nocardia donostiensis</name>
    <dbReference type="NCBI Taxonomy" id="1538463"/>
    <lineage>
        <taxon>Bacteria</taxon>
        <taxon>Bacillati</taxon>
        <taxon>Actinomycetota</taxon>
        <taxon>Actinomycetes</taxon>
        <taxon>Mycobacteriales</taxon>
        <taxon>Nocardiaceae</taxon>
        <taxon>Nocardia</taxon>
    </lineage>
</organism>
<name>A0A1W0B5E2_9NOCA</name>
<dbReference type="AlphaFoldDB" id="A0A1W0B5E2"/>
<dbReference type="GO" id="GO:0016705">
    <property type="term" value="F:oxidoreductase activity, acting on paired donors, with incorporation or reduction of molecular oxygen"/>
    <property type="evidence" value="ECO:0007669"/>
    <property type="project" value="InterPro"/>
</dbReference>